<dbReference type="EMBL" id="JAVFWL010000006">
    <property type="protein sequence ID" value="KAK6767002.1"/>
    <property type="molecule type" value="Genomic_DNA"/>
</dbReference>
<sequence>MAMNIFRTNNDLNRKSTDENMWSNASFGYLRRAFHEVIVGDFRTKIETRRTAEEFHIRTYGFQWIEPGERLPDFVMATRTVHEKSQFQKPSSLRWTWELPDGGYHNETDPIILSKRFCLTNVAFVPVLYRLVQEGFSFTRRREKSAMFIKQTPRIIFYWDLIASLIGF</sequence>
<evidence type="ECO:0000313" key="1">
    <source>
        <dbReference type="EMBL" id="KAK6767002.1"/>
    </source>
</evidence>
<proteinExistence type="predicted"/>
<comment type="caution">
    <text evidence="1">The sequence shown here is derived from an EMBL/GenBank/DDBJ whole genome shotgun (WGS) entry which is preliminary data.</text>
</comment>
<name>A0ABR1EWG6_NECAM</name>
<dbReference type="Proteomes" id="UP001303046">
    <property type="component" value="Unassembled WGS sequence"/>
</dbReference>
<gene>
    <name evidence="1" type="primary">Necator_chrX.g26501</name>
    <name evidence="1" type="ORF">RB195_026334</name>
</gene>
<reference evidence="1 2" key="1">
    <citation type="submission" date="2023-08" db="EMBL/GenBank/DDBJ databases">
        <title>A Necator americanus chromosomal reference genome.</title>
        <authorList>
            <person name="Ilik V."/>
            <person name="Petrzelkova K.J."/>
            <person name="Pardy F."/>
            <person name="Fuh T."/>
            <person name="Niatou-Singa F.S."/>
            <person name="Gouil Q."/>
            <person name="Baker L."/>
            <person name="Ritchie M.E."/>
            <person name="Jex A.R."/>
            <person name="Gazzola D."/>
            <person name="Li H."/>
            <person name="Toshio Fujiwara R."/>
            <person name="Zhan B."/>
            <person name="Aroian R.V."/>
            <person name="Pafco B."/>
            <person name="Schwarz E.M."/>
        </authorList>
    </citation>
    <scope>NUCLEOTIDE SEQUENCE [LARGE SCALE GENOMIC DNA]</scope>
    <source>
        <strain evidence="1 2">Aroian</strain>
        <tissue evidence="1">Whole animal</tissue>
    </source>
</reference>
<keyword evidence="2" id="KW-1185">Reference proteome</keyword>
<evidence type="ECO:0000313" key="2">
    <source>
        <dbReference type="Proteomes" id="UP001303046"/>
    </source>
</evidence>
<organism evidence="1 2">
    <name type="scientific">Necator americanus</name>
    <name type="common">Human hookworm</name>
    <dbReference type="NCBI Taxonomy" id="51031"/>
    <lineage>
        <taxon>Eukaryota</taxon>
        <taxon>Metazoa</taxon>
        <taxon>Ecdysozoa</taxon>
        <taxon>Nematoda</taxon>
        <taxon>Chromadorea</taxon>
        <taxon>Rhabditida</taxon>
        <taxon>Rhabditina</taxon>
        <taxon>Rhabditomorpha</taxon>
        <taxon>Strongyloidea</taxon>
        <taxon>Ancylostomatidae</taxon>
        <taxon>Bunostominae</taxon>
        <taxon>Necator</taxon>
    </lineage>
</organism>
<protein>
    <submittedName>
        <fullName evidence="1">Uncharacterized protein</fullName>
    </submittedName>
</protein>
<accession>A0ABR1EWG6</accession>